<dbReference type="GO" id="GO:0030234">
    <property type="term" value="F:enzyme regulator activity"/>
    <property type="evidence" value="ECO:0007669"/>
    <property type="project" value="InterPro"/>
</dbReference>
<dbReference type="EMBL" id="NTGA01000034">
    <property type="protein sequence ID" value="PAY21954.1"/>
    <property type="molecule type" value="Genomic_DNA"/>
</dbReference>
<reference evidence="2" key="1">
    <citation type="submission" date="2017-09" db="EMBL/GenBank/DDBJ databases">
        <authorList>
            <person name="Zhang Y."/>
            <person name="Huang X."/>
            <person name="Liu J."/>
            <person name="Lu L."/>
            <person name="Peng K."/>
        </authorList>
    </citation>
    <scope>NUCLEOTIDE SEQUENCE [LARGE SCALE GENOMIC DNA]</scope>
    <source>
        <strain evidence="2">S-XJ-1</strain>
    </source>
</reference>
<evidence type="ECO:0000313" key="1">
    <source>
        <dbReference type="EMBL" id="PAY21954.1"/>
    </source>
</evidence>
<organism evidence="1 2">
    <name type="scientific">Dietzia natronolimnaea</name>
    <dbReference type="NCBI Taxonomy" id="161920"/>
    <lineage>
        <taxon>Bacteria</taxon>
        <taxon>Bacillati</taxon>
        <taxon>Actinomycetota</taxon>
        <taxon>Actinomycetes</taxon>
        <taxon>Mycobacteriales</taxon>
        <taxon>Dietziaceae</taxon>
        <taxon>Dietzia</taxon>
    </lineage>
</organism>
<keyword evidence="2" id="KW-1185">Reference proteome</keyword>
<sequence length="96" mass="10470">MRDVKRIELVVESGVAGRFLGALDSLGLTHRTVIPGIYGRGQHGERGGDPFSTFDNTFVLVAVDPDRIDEVLEALRPLLRSVGGMCLVSDARSVRY</sequence>
<dbReference type="SUPFAM" id="SSF54913">
    <property type="entry name" value="GlnB-like"/>
    <property type="match status" value="1"/>
</dbReference>
<dbReference type="Gene3D" id="3.30.70.120">
    <property type="match status" value="1"/>
</dbReference>
<dbReference type="GO" id="GO:0006808">
    <property type="term" value="P:regulation of nitrogen utilization"/>
    <property type="evidence" value="ECO:0007669"/>
    <property type="project" value="InterPro"/>
</dbReference>
<comment type="caution">
    <text evidence="1">The sequence shown here is derived from an EMBL/GenBank/DDBJ whole genome shotgun (WGS) entry which is preliminary data.</text>
</comment>
<protein>
    <submittedName>
        <fullName evidence="1">Transcriptional regulator</fullName>
    </submittedName>
</protein>
<gene>
    <name evidence="1" type="ORF">CEY15_16070</name>
</gene>
<dbReference type="InterPro" id="IPR011322">
    <property type="entry name" value="N-reg_PII-like_a/b"/>
</dbReference>
<proteinExistence type="predicted"/>
<dbReference type="RefSeq" id="WP_095719272.1">
    <property type="nucleotide sequence ID" value="NZ_NTGA01000034.1"/>
</dbReference>
<dbReference type="Proteomes" id="UP000218810">
    <property type="component" value="Unassembled WGS sequence"/>
</dbReference>
<dbReference type="InterPro" id="IPR015867">
    <property type="entry name" value="N-reg_PII/ATP_PRibTrfase_C"/>
</dbReference>
<evidence type="ECO:0000313" key="2">
    <source>
        <dbReference type="Proteomes" id="UP000218810"/>
    </source>
</evidence>
<dbReference type="OrthoDB" id="281081at2"/>
<accession>A0A2A2WLX1</accession>
<name>A0A2A2WLX1_9ACTN</name>
<dbReference type="Pfam" id="PF00543">
    <property type="entry name" value="P-II"/>
    <property type="match status" value="1"/>
</dbReference>
<dbReference type="InterPro" id="IPR002187">
    <property type="entry name" value="N-reg_PII"/>
</dbReference>
<dbReference type="AlphaFoldDB" id="A0A2A2WLX1"/>